<evidence type="ECO:0000256" key="1">
    <source>
        <dbReference type="ARBA" id="ARBA00004319"/>
    </source>
</evidence>
<evidence type="ECO:0000256" key="7">
    <source>
        <dbReference type="ARBA" id="ARBA00022824"/>
    </source>
</evidence>
<feature type="binding site" evidence="12">
    <location>
        <position position="149"/>
    </location>
    <ligand>
        <name>an alpha-D-glucoside</name>
        <dbReference type="ChEBI" id="CHEBI:22390"/>
    </ligand>
</feature>
<dbReference type="PIRSF" id="PIRSF002356">
    <property type="entry name" value="Calreticulin"/>
    <property type="match status" value="1"/>
</dbReference>
<dbReference type="GO" id="GO:0030246">
    <property type="term" value="F:carbohydrate binding"/>
    <property type="evidence" value="ECO:0007669"/>
    <property type="project" value="UniProtKB-KW"/>
</dbReference>
<accession>A0A8T2UT32</accession>
<dbReference type="PRINTS" id="PR00626">
    <property type="entry name" value="CALRETICULIN"/>
</dbReference>
<dbReference type="InterPro" id="IPR009033">
    <property type="entry name" value="Calreticulin/calnexin_P_dom_sf"/>
</dbReference>
<dbReference type="GO" id="GO:0006457">
    <property type="term" value="P:protein folding"/>
    <property type="evidence" value="ECO:0007669"/>
    <property type="project" value="InterPro"/>
</dbReference>
<feature type="binding site" evidence="12">
    <location>
        <position position="175"/>
    </location>
    <ligand>
        <name>an alpha-D-glucoside</name>
        <dbReference type="ChEBI" id="CHEBI:22390"/>
    </ligand>
</feature>
<dbReference type="GO" id="GO:0005509">
    <property type="term" value="F:calcium ion binding"/>
    <property type="evidence" value="ECO:0007669"/>
    <property type="project" value="InterPro"/>
</dbReference>
<evidence type="ECO:0000256" key="6">
    <source>
        <dbReference type="ARBA" id="ARBA00022737"/>
    </source>
</evidence>
<dbReference type="PROSITE" id="PS00804">
    <property type="entry name" value="CALRETICULIN_2"/>
    <property type="match status" value="1"/>
</dbReference>
<protein>
    <recommendedName>
        <fullName evidence="11">Calreticulin</fullName>
    </recommendedName>
</protein>
<dbReference type="PROSITE" id="PS00803">
    <property type="entry name" value="CALRETICULIN_1"/>
    <property type="match status" value="1"/>
</dbReference>
<dbReference type="GO" id="GO:0036503">
    <property type="term" value="P:ERAD pathway"/>
    <property type="evidence" value="ECO:0007669"/>
    <property type="project" value="TreeGrafter"/>
</dbReference>
<dbReference type="GO" id="GO:0005788">
    <property type="term" value="C:endoplasmic reticulum lumen"/>
    <property type="evidence" value="ECO:0007669"/>
    <property type="project" value="UniProtKB-SubCell"/>
</dbReference>
<evidence type="ECO:0000256" key="8">
    <source>
        <dbReference type="ARBA" id="ARBA00022833"/>
    </source>
</evidence>
<comment type="similarity">
    <text evidence="2 11 14">Belongs to the calreticulin family.</text>
</comment>
<dbReference type="InterPro" id="IPR018124">
    <property type="entry name" value="Calret/calnex_CS"/>
</dbReference>
<dbReference type="Proteomes" id="UP000825935">
    <property type="component" value="Chromosome 5"/>
</dbReference>
<keyword evidence="3" id="KW-0479">Metal-binding</keyword>
<evidence type="ECO:0000256" key="9">
    <source>
        <dbReference type="ARBA" id="ARBA00022837"/>
    </source>
</evidence>
<dbReference type="GO" id="GO:0051082">
    <property type="term" value="F:unfolded protein binding"/>
    <property type="evidence" value="ECO:0007669"/>
    <property type="project" value="InterPro"/>
</dbReference>
<dbReference type="PANTHER" id="PTHR11073:SF45">
    <property type="entry name" value="CALRETICULIN-3"/>
    <property type="match status" value="1"/>
</dbReference>
<dbReference type="OrthoDB" id="1938156at2759"/>
<evidence type="ECO:0000256" key="3">
    <source>
        <dbReference type="ARBA" id="ARBA00022723"/>
    </source>
</evidence>
<keyword evidence="10 11" id="KW-0143">Chaperone</keyword>
<keyword evidence="8" id="KW-0862">Zinc</keyword>
<dbReference type="FunFam" id="2.60.120.200:FF:000018">
    <property type="entry name" value="Calreticulin 1b"/>
    <property type="match status" value="1"/>
</dbReference>
<evidence type="ECO:0000256" key="4">
    <source>
        <dbReference type="ARBA" id="ARBA00022729"/>
    </source>
</evidence>
<feature type="compositionally biased region" description="Basic and acidic residues" evidence="15">
    <location>
        <begin position="444"/>
        <end position="454"/>
    </location>
</feature>
<name>A0A8T2UT32_CERRI</name>
<evidence type="ECO:0000256" key="14">
    <source>
        <dbReference type="RuleBase" id="RU362126"/>
    </source>
</evidence>
<evidence type="ECO:0000256" key="2">
    <source>
        <dbReference type="ARBA" id="ARBA00010983"/>
    </source>
</evidence>
<feature type="region of interest" description="Disordered" evidence="15">
    <location>
        <begin position="264"/>
        <end position="307"/>
    </location>
</feature>
<comment type="subcellular location">
    <subcellularLocation>
        <location evidence="1 11">Endoplasmic reticulum lumen</location>
    </subcellularLocation>
</comment>
<evidence type="ECO:0000313" key="17">
    <source>
        <dbReference type="Proteomes" id="UP000825935"/>
    </source>
</evidence>
<keyword evidence="9" id="KW-0106">Calcium</keyword>
<dbReference type="InterPro" id="IPR001580">
    <property type="entry name" value="Calret/calnex"/>
</dbReference>
<dbReference type="InterPro" id="IPR013320">
    <property type="entry name" value="ConA-like_dom_sf"/>
</dbReference>
<feature type="binding site" evidence="12">
    <location>
        <position position="168"/>
    </location>
    <ligand>
        <name>an alpha-D-glucoside</name>
        <dbReference type="ChEBI" id="CHEBI:22390"/>
    </ligand>
</feature>
<comment type="caution">
    <text evidence="16">The sequence shown here is derived from an EMBL/GenBank/DDBJ whole genome shotgun (WGS) entry which is preliminary data.</text>
</comment>
<dbReference type="PANTHER" id="PTHR11073">
    <property type="entry name" value="CALRETICULIN AND CALNEXIN"/>
    <property type="match status" value="1"/>
</dbReference>
<keyword evidence="17" id="KW-1185">Reference proteome</keyword>
<dbReference type="OMA" id="MNIKQTE"/>
<keyword evidence="6" id="KW-0677">Repeat</keyword>
<dbReference type="Gene3D" id="2.10.250.10">
    <property type="entry name" value="Calreticulin/calnexin, P domain"/>
    <property type="match status" value="1"/>
</dbReference>
<evidence type="ECO:0000313" key="16">
    <source>
        <dbReference type="EMBL" id="KAH7437780.1"/>
    </source>
</evidence>
<dbReference type="InterPro" id="IPR009169">
    <property type="entry name" value="Calreticulin"/>
</dbReference>
<dbReference type="Gene3D" id="2.60.120.200">
    <property type="match status" value="1"/>
</dbReference>
<gene>
    <name evidence="16" type="ORF">KP509_05G088500</name>
</gene>
<evidence type="ECO:0000256" key="12">
    <source>
        <dbReference type="PIRSR" id="PIRSR002356-1"/>
    </source>
</evidence>
<proteinExistence type="inferred from homology"/>
<evidence type="ECO:0000256" key="5">
    <source>
        <dbReference type="ARBA" id="ARBA00022734"/>
    </source>
</evidence>
<dbReference type="FunFam" id="2.10.250.10:FF:000002">
    <property type="entry name" value="Calreticulin"/>
    <property type="match status" value="1"/>
</dbReference>
<evidence type="ECO:0000256" key="13">
    <source>
        <dbReference type="PIRSR" id="PIRSR002356-3"/>
    </source>
</evidence>
<sequence>MDLDLVHLTPGRLGKLRVVSLTMCRTSKIAVVFSTTMLSVTYISCLLLLMRSSSYTSAEVFFEERFDDDEWENRWVKSDYKAGEGLAGNWKHTAGTWFGDPDDKGIQTYPDARFFAISAKFPPINNKNRTLVLQYSVKNEQKIECGGAYIKLMSGYVNQKRFSRDTPYSIMFGPDLCGTDIKKLHAILAYNGQTYPNKKDIMCETDHLTHFYTLIIRPDASYSILVDNKEREAGSLYTDWDMLPPRKIKNVNAKKPADWDDEKEYIFDPNAGKPEGYDSIPREIPDPNAKKPVDWDDEIDGEWKGPKMRNPEYKGPWKGKRVKNPKYRGKWRTPWIDNPEFVDDPDLYVFQPIKYVGIEVWQVKAGSVFDNILICDDPDYARQVAKEKWGQNREAEMESYAEARKIIEAREEEEKRKKDESSSRFNKYHDPYHRDYVKHKHRSQDHDHDYHDEF</sequence>
<feature type="region of interest" description="Disordered" evidence="15">
    <location>
        <begin position="409"/>
        <end position="454"/>
    </location>
</feature>
<evidence type="ECO:0000256" key="10">
    <source>
        <dbReference type="ARBA" id="ARBA00023186"/>
    </source>
</evidence>
<reference evidence="16" key="1">
    <citation type="submission" date="2021-08" db="EMBL/GenBank/DDBJ databases">
        <title>WGS assembly of Ceratopteris richardii.</title>
        <authorList>
            <person name="Marchant D.B."/>
            <person name="Chen G."/>
            <person name="Jenkins J."/>
            <person name="Shu S."/>
            <person name="Leebens-Mack J."/>
            <person name="Grimwood J."/>
            <person name="Schmutz J."/>
            <person name="Soltis P."/>
            <person name="Soltis D."/>
            <person name="Chen Z.-H."/>
        </authorList>
    </citation>
    <scope>NUCLEOTIDE SEQUENCE</scope>
    <source>
        <strain evidence="16">Whitten #5841</strain>
        <tissue evidence="16">Leaf</tissue>
    </source>
</reference>
<dbReference type="EMBL" id="CM035410">
    <property type="protein sequence ID" value="KAH7437780.1"/>
    <property type="molecule type" value="Genomic_DNA"/>
</dbReference>
<dbReference type="GO" id="GO:0005789">
    <property type="term" value="C:endoplasmic reticulum membrane"/>
    <property type="evidence" value="ECO:0007669"/>
    <property type="project" value="TreeGrafter"/>
</dbReference>
<feature type="disulfide bond" evidence="13">
    <location>
        <begin position="145"/>
        <end position="177"/>
    </location>
</feature>
<keyword evidence="5" id="KW-0430">Lectin</keyword>
<feature type="binding site" evidence="12">
    <location>
        <position position="151"/>
    </location>
    <ligand>
        <name>an alpha-D-glucoside</name>
        <dbReference type="ChEBI" id="CHEBI:22390"/>
    </ligand>
</feature>
<evidence type="ECO:0000256" key="11">
    <source>
        <dbReference type="PIRNR" id="PIRNR002356"/>
    </source>
</evidence>
<keyword evidence="7 11" id="KW-0256">Endoplasmic reticulum</keyword>
<keyword evidence="13" id="KW-1015">Disulfide bond</keyword>
<dbReference type="SUPFAM" id="SSF49899">
    <property type="entry name" value="Concanavalin A-like lectins/glucanases"/>
    <property type="match status" value="1"/>
</dbReference>
<dbReference type="SUPFAM" id="SSF63887">
    <property type="entry name" value="P-domain of calnexin/calreticulin"/>
    <property type="match status" value="1"/>
</dbReference>
<keyword evidence="4" id="KW-0732">Signal</keyword>
<feature type="binding site" evidence="12">
    <location>
        <position position="359"/>
    </location>
    <ligand>
        <name>an alpha-D-glucoside</name>
        <dbReference type="ChEBI" id="CHEBI:22390"/>
    </ligand>
</feature>
<organism evidence="16 17">
    <name type="scientific">Ceratopteris richardii</name>
    <name type="common">Triangle waterfern</name>
    <dbReference type="NCBI Taxonomy" id="49495"/>
    <lineage>
        <taxon>Eukaryota</taxon>
        <taxon>Viridiplantae</taxon>
        <taxon>Streptophyta</taxon>
        <taxon>Embryophyta</taxon>
        <taxon>Tracheophyta</taxon>
        <taxon>Polypodiopsida</taxon>
        <taxon>Polypodiidae</taxon>
        <taxon>Polypodiales</taxon>
        <taxon>Pteridineae</taxon>
        <taxon>Pteridaceae</taxon>
        <taxon>Parkerioideae</taxon>
        <taxon>Ceratopteris</taxon>
    </lineage>
</organism>
<dbReference type="Pfam" id="PF00262">
    <property type="entry name" value="Calreticulin"/>
    <property type="match status" value="2"/>
</dbReference>
<feature type="compositionally biased region" description="Basic and acidic residues" evidence="15">
    <location>
        <begin position="280"/>
        <end position="294"/>
    </location>
</feature>
<evidence type="ECO:0000256" key="15">
    <source>
        <dbReference type="SAM" id="MobiDB-lite"/>
    </source>
</evidence>
<dbReference type="AlphaFoldDB" id="A0A8T2UT32"/>
<feature type="compositionally biased region" description="Basic and acidic residues" evidence="15">
    <location>
        <begin position="409"/>
        <end position="435"/>
    </location>
</feature>